<evidence type="ECO:0000259" key="1">
    <source>
        <dbReference type="PROSITE" id="PS50866"/>
    </source>
</evidence>
<proteinExistence type="predicted"/>
<evidence type="ECO:0000313" key="2">
    <source>
        <dbReference type="Ensembl" id="ENSOSIP00000035748.1"/>
    </source>
</evidence>
<dbReference type="InterPro" id="IPR036598">
    <property type="entry name" value="GOLD_dom_sf"/>
</dbReference>
<dbReference type="InterPro" id="IPR009038">
    <property type="entry name" value="GOLD_dom"/>
</dbReference>
<dbReference type="GO" id="GO:0039552">
    <property type="term" value="F:RIG-I binding"/>
    <property type="evidence" value="ECO:0007669"/>
    <property type="project" value="TreeGrafter"/>
</dbReference>
<accession>A0A8C7Z2Q3</accession>
<dbReference type="GO" id="GO:0005829">
    <property type="term" value="C:cytosol"/>
    <property type="evidence" value="ECO:0007669"/>
    <property type="project" value="TreeGrafter"/>
</dbReference>
<dbReference type="InterPro" id="IPR051064">
    <property type="entry name" value="SEC14/CRAL-TRIO_domain"/>
</dbReference>
<feature type="domain" description="GOLD" evidence="1">
    <location>
        <begin position="7"/>
        <end position="190"/>
    </location>
</feature>
<dbReference type="Ensembl" id="ENSOSIT00000037697.1">
    <property type="protein sequence ID" value="ENSOSIP00000035748.1"/>
    <property type="gene ID" value="ENSOSIG00000017847.1"/>
</dbReference>
<protein>
    <submittedName>
        <fullName evidence="2">SEC14-like lipid binding 1</fullName>
    </submittedName>
</protein>
<dbReference type="PANTHER" id="PTHR23324:SF51">
    <property type="entry name" value="SEC14-LIKE PROTEIN 1"/>
    <property type="match status" value="1"/>
</dbReference>
<keyword evidence="3" id="KW-1185">Reference proteome</keyword>
<reference evidence="2" key="1">
    <citation type="submission" date="2025-08" db="UniProtKB">
        <authorList>
            <consortium name="Ensembl"/>
        </authorList>
    </citation>
    <scope>IDENTIFICATION</scope>
</reference>
<dbReference type="Proteomes" id="UP000694383">
    <property type="component" value="Unplaced"/>
</dbReference>
<dbReference type="GeneTree" id="ENSGT00940000155386"/>
<dbReference type="PANTHER" id="PTHR23324">
    <property type="entry name" value="SEC14 RELATED PROTEIN"/>
    <property type="match status" value="1"/>
</dbReference>
<organism evidence="2 3">
    <name type="scientific">Oryzias sinensis</name>
    <name type="common">Chinese medaka</name>
    <dbReference type="NCBI Taxonomy" id="183150"/>
    <lineage>
        <taxon>Eukaryota</taxon>
        <taxon>Metazoa</taxon>
        <taxon>Chordata</taxon>
        <taxon>Craniata</taxon>
        <taxon>Vertebrata</taxon>
        <taxon>Euteleostomi</taxon>
        <taxon>Actinopterygii</taxon>
        <taxon>Neopterygii</taxon>
        <taxon>Teleostei</taxon>
        <taxon>Neoteleostei</taxon>
        <taxon>Acanthomorphata</taxon>
        <taxon>Ovalentaria</taxon>
        <taxon>Atherinomorphae</taxon>
        <taxon>Beloniformes</taxon>
        <taxon>Adrianichthyidae</taxon>
        <taxon>Oryziinae</taxon>
        <taxon>Oryzias</taxon>
    </lineage>
</organism>
<evidence type="ECO:0000313" key="3">
    <source>
        <dbReference type="Proteomes" id="UP000694383"/>
    </source>
</evidence>
<name>A0A8C7Z2Q3_9TELE</name>
<dbReference type="AlphaFoldDB" id="A0A8C7Z2Q3"/>
<reference evidence="2" key="2">
    <citation type="submission" date="2025-09" db="UniProtKB">
        <authorList>
            <consortium name="Ensembl"/>
        </authorList>
    </citation>
    <scope>IDENTIFICATION</scope>
</reference>
<dbReference type="Gene3D" id="2.60.120.680">
    <property type="entry name" value="GOLD domain"/>
    <property type="match status" value="1"/>
</dbReference>
<dbReference type="SUPFAM" id="SSF101576">
    <property type="entry name" value="Supernatant protein factor (SPF), C-terminal domain"/>
    <property type="match status" value="1"/>
</dbReference>
<dbReference type="PROSITE" id="PS50866">
    <property type="entry name" value="GOLD"/>
    <property type="match status" value="1"/>
</dbReference>
<dbReference type="GO" id="GO:0039536">
    <property type="term" value="P:negative regulation of RIG-I signaling pathway"/>
    <property type="evidence" value="ECO:0007669"/>
    <property type="project" value="TreeGrafter"/>
</dbReference>
<sequence length="231" mass="25696">MSLLRLDKCYTHVIRFETRRFYALCYAAPLWKPLYSASSLPNTCISSLSMLVQMMIEITEASSVITWDFDVSKGDAVFNIYHSKRIPQLPKKDTLGAHSITSLGSVNTQLIDKSWVLGQDYSMVQKALICREGESIQGSHITRWPGFYILQWRFHSSAAGAASSLPRVDDVLASLQVSSHKCRIMYYTEVLASNDFRGSLSSLESCQSGFSQLSAATTTSNQSHASSTLSR</sequence>